<dbReference type="Gene3D" id="3.30.1490.160">
    <property type="entry name" value="ctc02137 like domains"/>
    <property type="match status" value="1"/>
</dbReference>
<feature type="non-terminal residue" evidence="1">
    <location>
        <position position="26"/>
    </location>
</feature>
<sequence length="26" mass="3129">MSREIKFRAWDKVSQTMRYGAEHSLT</sequence>
<gene>
    <name evidence="1" type="ORF">LCGC14_1341470</name>
</gene>
<protein>
    <recommendedName>
        <fullName evidence="2">YopX protein domain-containing protein</fullName>
    </recommendedName>
</protein>
<dbReference type="AlphaFoldDB" id="A0A0F9L025"/>
<reference evidence="1" key="1">
    <citation type="journal article" date="2015" name="Nature">
        <title>Complex archaea that bridge the gap between prokaryotes and eukaryotes.</title>
        <authorList>
            <person name="Spang A."/>
            <person name="Saw J.H."/>
            <person name="Jorgensen S.L."/>
            <person name="Zaremba-Niedzwiedzka K."/>
            <person name="Martijn J."/>
            <person name="Lind A.E."/>
            <person name="van Eijk R."/>
            <person name="Schleper C."/>
            <person name="Guy L."/>
            <person name="Ettema T.J."/>
        </authorList>
    </citation>
    <scope>NUCLEOTIDE SEQUENCE</scope>
</reference>
<dbReference type="EMBL" id="LAZR01008208">
    <property type="protein sequence ID" value="KKM80296.1"/>
    <property type="molecule type" value="Genomic_DNA"/>
</dbReference>
<evidence type="ECO:0000313" key="1">
    <source>
        <dbReference type="EMBL" id="KKM80296.1"/>
    </source>
</evidence>
<organism evidence="1">
    <name type="scientific">marine sediment metagenome</name>
    <dbReference type="NCBI Taxonomy" id="412755"/>
    <lineage>
        <taxon>unclassified sequences</taxon>
        <taxon>metagenomes</taxon>
        <taxon>ecological metagenomes</taxon>
    </lineage>
</organism>
<evidence type="ECO:0008006" key="2">
    <source>
        <dbReference type="Google" id="ProtNLM"/>
    </source>
</evidence>
<name>A0A0F9L025_9ZZZZ</name>
<comment type="caution">
    <text evidence="1">The sequence shown here is derived from an EMBL/GenBank/DDBJ whole genome shotgun (WGS) entry which is preliminary data.</text>
</comment>
<proteinExistence type="predicted"/>
<accession>A0A0F9L025</accession>
<dbReference type="SUPFAM" id="SSF159006">
    <property type="entry name" value="YopX-like"/>
    <property type="match status" value="1"/>
</dbReference>